<protein>
    <submittedName>
        <fullName evidence="8">NUDIX hydrolase</fullName>
    </submittedName>
</protein>
<evidence type="ECO:0000256" key="1">
    <source>
        <dbReference type="ARBA" id="ARBA00001936"/>
    </source>
</evidence>
<dbReference type="PATRIC" id="fig|1470200.3.peg.1667"/>
<keyword evidence="9" id="KW-1185">Reference proteome</keyword>
<evidence type="ECO:0000313" key="9">
    <source>
        <dbReference type="Proteomes" id="UP000036027"/>
    </source>
</evidence>
<dbReference type="EMBL" id="JTDO01000003">
    <property type="protein sequence ID" value="KLT73532.1"/>
    <property type="molecule type" value="Genomic_DNA"/>
</dbReference>
<accession>A0A0J0YTS9</accession>
<evidence type="ECO:0000259" key="7">
    <source>
        <dbReference type="PROSITE" id="PS51462"/>
    </source>
</evidence>
<dbReference type="STRING" id="1470200.PL75_02930"/>
<dbReference type="InterPro" id="IPR015797">
    <property type="entry name" value="NUDIX_hydrolase-like_dom_sf"/>
</dbReference>
<keyword evidence="6" id="KW-0464">Manganese</keyword>
<dbReference type="Gene3D" id="3.90.79.10">
    <property type="entry name" value="Nucleoside Triphosphate Pyrophosphohydrolase"/>
    <property type="match status" value="1"/>
</dbReference>
<gene>
    <name evidence="8" type="ORF">PL75_02930</name>
</gene>
<dbReference type="OrthoDB" id="9802805at2"/>
<proteinExistence type="predicted"/>
<dbReference type="CDD" id="cd03426">
    <property type="entry name" value="NUDIX_CoAse_Nudt7"/>
    <property type="match status" value="1"/>
</dbReference>
<evidence type="ECO:0000256" key="4">
    <source>
        <dbReference type="ARBA" id="ARBA00022801"/>
    </source>
</evidence>
<keyword evidence="3" id="KW-0479">Metal-binding</keyword>
<dbReference type="PROSITE" id="PS51462">
    <property type="entry name" value="NUDIX"/>
    <property type="match status" value="1"/>
</dbReference>
<dbReference type="RefSeq" id="WP_047760410.1">
    <property type="nucleotide sequence ID" value="NZ_CP091510.1"/>
</dbReference>
<sequence>MNTAELSRFFHCAAQYPAPFQARRNSMLSEGGYHDAAVLLAVVRRESQWQILLTRRADTLRRHTGQIALAGGRCDDTDDSPTVTALRETDEETGIAPQYWQTFPQLPPYYTPSGYSVFPIPAICSDNPKTQPNTEEVAEIFYLPLDFALNRENYSTRTFQYSHQSLEVPVLPYLHYDIWGLTAMILYDMAERYHLHLKAV</sequence>
<dbReference type="PANTHER" id="PTHR12992">
    <property type="entry name" value="NUDIX HYDROLASE"/>
    <property type="match status" value="1"/>
</dbReference>
<dbReference type="NCBIfam" id="NF007980">
    <property type="entry name" value="PRK10707.1"/>
    <property type="match status" value="1"/>
</dbReference>
<keyword evidence="5" id="KW-0460">Magnesium</keyword>
<comment type="cofactor">
    <cofactor evidence="2">
        <name>Mg(2+)</name>
        <dbReference type="ChEBI" id="CHEBI:18420"/>
    </cofactor>
</comment>
<dbReference type="SUPFAM" id="SSF55811">
    <property type="entry name" value="Nudix"/>
    <property type="match status" value="1"/>
</dbReference>
<comment type="cofactor">
    <cofactor evidence="1">
        <name>Mn(2+)</name>
        <dbReference type="ChEBI" id="CHEBI:29035"/>
    </cofactor>
</comment>
<name>A0A0J0YTS9_9NEIS</name>
<dbReference type="PANTHER" id="PTHR12992:SF11">
    <property type="entry name" value="MITOCHONDRIAL COENZYME A DIPHOSPHATASE NUDT8"/>
    <property type="match status" value="1"/>
</dbReference>
<dbReference type="Pfam" id="PF00293">
    <property type="entry name" value="NUDIX"/>
    <property type="match status" value="1"/>
</dbReference>
<dbReference type="InterPro" id="IPR000086">
    <property type="entry name" value="NUDIX_hydrolase_dom"/>
</dbReference>
<reference evidence="8 9" key="1">
    <citation type="submission" date="2014-11" db="EMBL/GenBank/DDBJ databases">
        <title>Genome of a novel goose pathogen.</title>
        <authorList>
            <person name="Hansen C.M."/>
            <person name="Hueffer K."/>
            <person name="Choi S.C."/>
        </authorList>
    </citation>
    <scope>NUCLEOTIDE SEQUENCE [LARGE SCALE GENOMIC DNA]</scope>
    <source>
        <strain evidence="8 9">KH1503</strain>
    </source>
</reference>
<evidence type="ECO:0000256" key="5">
    <source>
        <dbReference type="ARBA" id="ARBA00022842"/>
    </source>
</evidence>
<evidence type="ECO:0000313" key="8">
    <source>
        <dbReference type="EMBL" id="KLT73532.1"/>
    </source>
</evidence>
<dbReference type="GO" id="GO:0046872">
    <property type="term" value="F:metal ion binding"/>
    <property type="evidence" value="ECO:0007669"/>
    <property type="project" value="UniProtKB-KW"/>
</dbReference>
<keyword evidence="4 8" id="KW-0378">Hydrolase</keyword>
<dbReference type="Proteomes" id="UP000036027">
    <property type="component" value="Unassembled WGS sequence"/>
</dbReference>
<comment type="caution">
    <text evidence="8">The sequence shown here is derived from an EMBL/GenBank/DDBJ whole genome shotgun (WGS) entry which is preliminary data.</text>
</comment>
<evidence type="ECO:0000256" key="3">
    <source>
        <dbReference type="ARBA" id="ARBA00022723"/>
    </source>
</evidence>
<dbReference type="InterPro" id="IPR045121">
    <property type="entry name" value="CoAse"/>
</dbReference>
<feature type="domain" description="Nudix hydrolase" evidence="7">
    <location>
        <begin position="32"/>
        <end position="167"/>
    </location>
</feature>
<evidence type="ECO:0000256" key="2">
    <source>
        <dbReference type="ARBA" id="ARBA00001946"/>
    </source>
</evidence>
<dbReference type="AlphaFoldDB" id="A0A0J0YTS9"/>
<organism evidence="8 9">
    <name type="scientific">Neisseria arctica</name>
    <dbReference type="NCBI Taxonomy" id="1470200"/>
    <lineage>
        <taxon>Bacteria</taxon>
        <taxon>Pseudomonadati</taxon>
        <taxon>Pseudomonadota</taxon>
        <taxon>Betaproteobacteria</taxon>
        <taxon>Neisseriales</taxon>
        <taxon>Neisseriaceae</taxon>
        <taxon>Neisseria</taxon>
    </lineage>
</organism>
<dbReference type="GO" id="GO:0010945">
    <property type="term" value="F:coenzyme A diphosphatase activity"/>
    <property type="evidence" value="ECO:0007669"/>
    <property type="project" value="InterPro"/>
</dbReference>
<evidence type="ECO:0000256" key="6">
    <source>
        <dbReference type="ARBA" id="ARBA00023211"/>
    </source>
</evidence>